<dbReference type="CDD" id="cd13365">
    <property type="entry name" value="PH_PLC_plant-like"/>
    <property type="match status" value="1"/>
</dbReference>
<protein>
    <recommendedName>
        <fullName evidence="3">PH domain-containing protein</fullName>
    </recommendedName>
</protein>
<feature type="compositionally biased region" description="Acidic residues" evidence="2">
    <location>
        <begin position="349"/>
        <end position="358"/>
    </location>
</feature>
<name>A0A165JYD9_9BASI</name>
<feature type="compositionally biased region" description="Basic and acidic residues" evidence="2">
    <location>
        <begin position="313"/>
        <end position="330"/>
    </location>
</feature>
<dbReference type="STRING" id="1353952.A0A165JYD9"/>
<feature type="compositionally biased region" description="Pro residues" evidence="2">
    <location>
        <begin position="1207"/>
        <end position="1236"/>
    </location>
</feature>
<keyword evidence="5" id="KW-1185">Reference proteome</keyword>
<feature type="compositionally biased region" description="Acidic residues" evidence="2">
    <location>
        <begin position="379"/>
        <end position="394"/>
    </location>
</feature>
<feature type="coiled-coil region" evidence="1">
    <location>
        <begin position="204"/>
        <end position="245"/>
    </location>
</feature>
<dbReference type="GO" id="GO:0032065">
    <property type="term" value="P:maintenance of protein location in cell cortex"/>
    <property type="evidence" value="ECO:0007669"/>
    <property type="project" value="InterPro"/>
</dbReference>
<feature type="region of interest" description="Disordered" evidence="2">
    <location>
        <begin position="1183"/>
        <end position="1371"/>
    </location>
</feature>
<evidence type="ECO:0000259" key="3">
    <source>
        <dbReference type="PROSITE" id="PS50003"/>
    </source>
</evidence>
<dbReference type="PROSITE" id="PS50003">
    <property type="entry name" value="PH_DOMAIN"/>
    <property type="match status" value="1"/>
</dbReference>
<reference evidence="4 5" key="1">
    <citation type="journal article" date="2016" name="Mol. Biol. Evol.">
        <title>Comparative Genomics of Early-Diverging Mushroom-Forming Fungi Provides Insights into the Origins of Lignocellulose Decay Capabilities.</title>
        <authorList>
            <person name="Nagy L.G."/>
            <person name="Riley R."/>
            <person name="Tritt A."/>
            <person name="Adam C."/>
            <person name="Daum C."/>
            <person name="Floudas D."/>
            <person name="Sun H."/>
            <person name="Yadav J.S."/>
            <person name="Pangilinan J."/>
            <person name="Larsson K.H."/>
            <person name="Matsuura K."/>
            <person name="Barry K."/>
            <person name="Labutti K."/>
            <person name="Kuo R."/>
            <person name="Ohm R.A."/>
            <person name="Bhattacharya S.S."/>
            <person name="Shirouzu T."/>
            <person name="Yoshinaga Y."/>
            <person name="Martin F.M."/>
            <person name="Grigoriev I.V."/>
            <person name="Hibbett D.S."/>
        </authorList>
    </citation>
    <scope>NUCLEOTIDE SEQUENCE [LARGE SCALE GENOMIC DNA]</scope>
    <source>
        <strain evidence="4 5">HHB12733</strain>
    </source>
</reference>
<dbReference type="GO" id="GO:0005938">
    <property type="term" value="C:cell cortex"/>
    <property type="evidence" value="ECO:0007669"/>
    <property type="project" value="InterPro"/>
</dbReference>
<feature type="compositionally biased region" description="Low complexity" evidence="2">
    <location>
        <begin position="528"/>
        <end position="538"/>
    </location>
</feature>
<dbReference type="InterPro" id="IPR053005">
    <property type="entry name" value="Nuclear_Pos-Cytoskel_Interact"/>
</dbReference>
<dbReference type="Pfam" id="PF12814">
    <property type="entry name" value="Mcp5_PH"/>
    <property type="match status" value="1"/>
</dbReference>
<dbReference type="EMBL" id="KV423916">
    <property type="protein sequence ID" value="KZT62434.1"/>
    <property type="molecule type" value="Genomic_DNA"/>
</dbReference>
<feature type="region of interest" description="Disordered" evidence="2">
    <location>
        <begin position="102"/>
        <end position="166"/>
    </location>
</feature>
<dbReference type="OrthoDB" id="2149224at2759"/>
<feature type="region of interest" description="Disordered" evidence="2">
    <location>
        <begin position="1008"/>
        <end position="1098"/>
    </location>
</feature>
<feature type="region of interest" description="Disordered" evidence="2">
    <location>
        <begin position="313"/>
        <end position="564"/>
    </location>
</feature>
<feature type="compositionally biased region" description="Polar residues" evidence="2">
    <location>
        <begin position="1359"/>
        <end position="1371"/>
    </location>
</feature>
<keyword evidence="1" id="KW-0175">Coiled coil</keyword>
<dbReference type="GO" id="GO:0015631">
    <property type="term" value="F:tubulin binding"/>
    <property type="evidence" value="ECO:0007669"/>
    <property type="project" value="TreeGrafter"/>
</dbReference>
<dbReference type="InterPro" id="IPR001849">
    <property type="entry name" value="PH_domain"/>
</dbReference>
<feature type="domain" description="PH" evidence="3">
    <location>
        <begin position="1379"/>
        <end position="1490"/>
    </location>
</feature>
<evidence type="ECO:0000256" key="2">
    <source>
        <dbReference type="SAM" id="MobiDB-lite"/>
    </source>
</evidence>
<gene>
    <name evidence="4" type="ORF">CALCODRAFT_505507</name>
</gene>
<feature type="compositionally biased region" description="Low complexity" evidence="2">
    <location>
        <begin position="146"/>
        <end position="156"/>
    </location>
</feature>
<proteinExistence type="predicted"/>
<evidence type="ECO:0000256" key="1">
    <source>
        <dbReference type="SAM" id="Coils"/>
    </source>
</evidence>
<dbReference type="GO" id="GO:0005739">
    <property type="term" value="C:mitochondrion"/>
    <property type="evidence" value="ECO:0007669"/>
    <property type="project" value="TreeGrafter"/>
</dbReference>
<feature type="compositionally biased region" description="Polar residues" evidence="2">
    <location>
        <begin position="1504"/>
        <end position="1540"/>
    </location>
</feature>
<feature type="region of interest" description="Disordered" evidence="2">
    <location>
        <begin position="1496"/>
        <end position="1575"/>
    </location>
</feature>
<accession>A0A165JYD9</accession>
<dbReference type="SMART" id="SM00233">
    <property type="entry name" value="PH"/>
    <property type="match status" value="1"/>
</dbReference>
<evidence type="ECO:0000313" key="5">
    <source>
        <dbReference type="Proteomes" id="UP000076842"/>
    </source>
</evidence>
<feature type="compositionally biased region" description="Pro residues" evidence="2">
    <location>
        <begin position="1672"/>
        <end position="1689"/>
    </location>
</feature>
<feature type="compositionally biased region" description="Low complexity" evidence="2">
    <location>
        <begin position="1311"/>
        <end position="1338"/>
    </location>
</feature>
<feature type="compositionally biased region" description="Polar residues" evidence="2">
    <location>
        <begin position="1242"/>
        <end position="1254"/>
    </location>
</feature>
<feature type="compositionally biased region" description="Acidic residues" evidence="2">
    <location>
        <begin position="451"/>
        <end position="465"/>
    </location>
</feature>
<dbReference type="SUPFAM" id="SSF50729">
    <property type="entry name" value="PH domain-like"/>
    <property type="match status" value="1"/>
</dbReference>
<feature type="compositionally biased region" description="Polar residues" evidence="2">
    <location>
        <begin position="1284"/>
        <end position="1298"/>
    </location>
</feature>
<dbReference type="PANTHER" id="PTHR28190">
    <property type="entry name" value="NUCLEAR MIGRATION PROTEIN NUM1"/>
    <property type="match status" value="1"/>
</dbReference>
<dbReference type="InParanoid" id="A0A165JYD9"/>
<dbReference type="GO" id="GO:0005543">
    <property type="term" value="F:phospholipid binding"/>
    <property type="evidence" value="ECO:0007669"/>
    <property type="project" value="InterPro"/>
</dbReference>
<feature type="compositionally biased region" description="Basic and acidic residues" evidence="2">
    <location>
        <begin position="1020"/>
        <end position="1029"/>
    </location>
</feature>
<feature type="region of interest" description="Disordered" evidence="2">
    <location>
        <begin position="1664"/>
        <end position="1738"/>
    </location>
</feature>
<dbReference type="InterPro" id="IPR024774">
    <property type="entry name" value="PH_dom-Mcp5-type"/>
</dbReference>
<evidence type="ECO:0000313" key="4">
    <source>
        <dbReference type="EMBL" id="KZT62434.1"/>
    </source>
</evidence>
<dbReference type="PANTHER" id="PTHR28190:SF1">
    <property type="entry name" value="NUCLEAR MIGRATION PROTEIN NUM1"/>
    <property type="match status" value="1"/>
</dbReference>
<sequence>MTSLPLDDDVFSPSAGAAGRLLERAERYAQAKDQQLQWAGRLGQTLLNQHLAMEALVSRIKEDEVFGYADKAGAKDDDELKTIEEMMQKWDKEIAEELSQLKRDGPDGAPEPDVPDHEATTLESPDNDLDSTPRHYLENQTGIPPSTSATSAAQSSRRAKNAAHRAEDTGFALEISDSLIIEIRRLQGLLQERDKLISDTAEIARQRDEEVLTLKQQVKNLEQNSEKFREENWELEMRLQETSQKESAASSEARRLASEEKRLLRELTGTRGDNESLNARVEHLEKALEERAQQHEKASAQWRLDHVRLSREKSDLRQVLEEERSQEERRKRMRIVSGSSLRGSRIAQEEDEDEEAEGDIFAPSRGRKSLPLGTIPTLEVEDAEDMEEEPEEDPALAPPLGAPRTPTARSSKMEAMRSQLSHSHLRQSALARKAAKKGSADSLAPPAPAYEQEEEDWDEETETDEFGGTPAARGRAARGRRGTSARGRGAGFGTGRPRAVLQEVILPDSPSPSPPSIELDEAPVNEESSPSPSQASVSGTLSMDPLYVATPTPPGSRPTSMVHGASPLRRVTGASLGDELGDMDWTEPEETREMAEAEMQTDPIEPIIQIVEKEVIREVPVEVIREVERRVEVPIEVERIVERRVEVPIEVIREVEKRVEIPVEVIREVEKIVEVEVEKIVVKEVIKEVPVEVIREVEKRVEVPVEVIREVEKRVEVPVEVIKEVVKLVEVPVEKIVEKRVEVPVMVEKRVEVPVEKIVDRLVEVPIERIVEKRVEVPIEIVREVIKEVEKRVEVPVEVIKEVEKRVEVPVERIVERVVEKRVEVPVEVIREIEKRIEVPVEVIREVEKRIEVPVDRIVEKLVEVPVDRIVEKRIEVPVEVIREVEKRVEVPVEVIREVIREVERRVEVPVEVIKEVEKRVEVPVDRIVERIVEKIVYRSPPSTPKIAALHAQESPTTPRFVPPLSRTDTDTGDDGYATATEGRPATAMSSTTDEEYADARSVATATPTQEFYSVSGGGDSRDLLGHAADDEDEDGTEYAESIRAVPRRREGTSRRGPIDAIYEPTMPESESEPEPEPEPKRQMAEAEVQTDEWVPPLPTPILENLPPTGGRGLFLVGPKSQMTFVPSMPQPMSAASASTTSLTLPVSRGSNATAATVPISLRGSGERMASRRTPSIESVFAMEQPQGLKTSTTPSVILDRTKPPVMSLPPPPPLPPPMLSKPQAPPRPTSPPPPELVARATSPTFGPSASTSLLAPPRAGLRQSGSMPPQTLRALPSVGSFRSAKSPNSLVFPSTSLAPVAGSPPDAQRHGQGSQSQVSLVSSHPSSRRQSVSSLGSERVHFAAQARPPQTPGKKPASNVSGPQPNSTDPAIIHSITQTMIGEFLYKYNPKALRKGYQKERNKKFFWVHPYTKTLYWSDVDPGALGTTETVAKSVYIESVRTEEDHNPKPPGLHQESIVVSTSTKELKFTAPTKERHEIWINALRYLIARPQDVPVTSAEPGNDTSITAGPINSTPIKSSTLASPRSTRSYRSLSNNAGVNEHGWNITPNVTPRAKRSHSQLSTGSASKRPGTPAAEYLRLSESPQKPGTPFVVNPEVYHDHDYEDLNDVDETFEMADEGNADEGYEGLENVRACCDGKHDVGTLVSHPPHMHDYHHNRLFQSRNNGHAHMPPPSQAAPRLVPPPPPEMPERPSSPSAWSFRSKGSNRSGSGLFGGGSLPRNLFGSKRRKTVGTSGH</sequence>
<feature type="compositionally biased region" description="Basic and acidic residues" evidence="2">
    <location>
        <begin position="1048"/>
        <end position="1058"/>
    </location>
</feature>
<feature type="region of interest" description="Disordered" evidence="2">
    <location>
        <begin position="951"/>
        <end position="992"/>
    </location>
</feature>
<organism evidence="4 5">
    <name type="scientific">Calocera cornea HHB12733</name>
    <dbReference type="NCBI Taxonomy" id="1353952"/>
    <lineage>
        <taxon>Eukaryota</taxon>
        <taxon>Fungi</taxon>
        <taxon>Dikarya</taxon>
        <taxon>Basidiomycota</taxon>
        <taxon>Agaricomycotina</taxon>
        <taxon>Dacrymycetes</taxon>
        <taxon>Dacrymycetales</taxon>
        <taxon>Dacrymycetaceae</taxon>
        <taxon>Calocera</taxon>
    </lineage>
</organism>
<dbReference type="Proteomes" id="UP000076842">
    <property type="component" value="Unassembled WGS sequence"/>
</dbReference>
<dbReference type="GO" id="GO:0000226">
    <property type="term" value="P:microtubule cytoskeleton organization"/>
    <property type="evidence" value="ECO:0007669"/>
    <property type="project" value="TreeGrafter"/>
</dbReference>